<gene>
    <name evidence="1" type="ORF">QQM35_03670</name>
</gene>
<dbReference type="EMBL" id="CP128355">
    <property type="protein sequence ID" value="XAF71223.1"/>
    <property type="molecule type" value="Genomic_DNA"/>
</dbReference>
<keyword evidence="2" id="KW-1185">Reference proteome</keyword>
<name>A0ABZ3EFI8_9STAP</name>
<dbReference type="Proteomes" id="UP001436297">
    <property type="component" value="Chromosome"/>
</dbReference>
<accession>A0ABZ3EFI8</accession>
<reference evidence="1 2" key="1">
    <citation type="journal article" date="2024" name="Pathogens">
        <title>Staphylococcus hsinchuensis sp. nov., Isolated from Soymilk.</title>
        <authorList>
            <person name="Wang Y.T."/>
            <person name="Lin Y.C."/>
            <person name="Hsieh Y.H."/>
            <person name="Lin Y.T."/>
            <person name="Hamada M."/>
            <person name="Chen C.C."/>
            <person name="Liou J.S."/>
            <person name="Lee A.Y."/>
            <person name="Zhang W.L."/>
            <person name="Chen Y.T."/>
            <person name="Huang C.H."/>
        </authorList>
    </citation>
    <scope>NUCLEOTIDE SEQUENCE [LARGE SCALE GENOMIC DNA]</scope>
    <source>
        <strain evidence="1 2">H164</strain>
    </source>
</reference>
<organism evidence="1 2">
    <name type="scientific">Staphylococcus hsinchuensis</name>
    <dbReference type="NCBI Taxonomy" id="3051183"/>
    <lineage>
        <taxon>Bacteria</taxon>
        <taxon>Bacillati</taxon>
        <taxon>Bacillota</taxon>
        <taxon>Bacilli</taxon>
        <taxon>Bacillales</taxon>
        <taxon>Staphylococcaceae</taxon>
        <taxon>Staphylococcus</taxon>
    </lineage>
</organism>
<evidence type="ECO:0000313" key="2">
    <source>
        <dbReference type="Proteomes" id="UP001436297"/>
    </source>
</evidence>
<protein>
    <submittedName>
        <fullName evidence="1">Uncharacterized protein</fullName>
    </submittedName>
</protein>
<evidence type="ECO:0000313" key="1">
    <source>
        <dbReference type="EMBL" id="XAF71223.1"/>
    </source>
</evidence>
<sequence>MFNKLFKRRTNELPKEKEMNNPSRGLTTEEIEAYWVKSAKKLVYGTNKSVENTADRIFILLSFDDVSIDIFFQINGQLKLWTDLDNLDYKKSISQDLIDQAPTLVSRVNKVYDSANKPRIAYAQMQCVVDSRTWYLHDVRKNSIEAQLDKDPAFYKWFDDISKVIDAVPIDSKEPLPWGPFHSEI</sequence>
<proteinExistence type="predicted"/>
<dbReference type="RefSeq" id="WP_251521303.1">
    <property type="nucleotide sequence ID" value="NZ_CP128355.1"/>
</dbReference>